<dbReference type="STRING" id="118168.MC7420_921"/>
<evidence type="ECO:0000256" key="6">
    <source>
        <dbReference type="ARBA" id="ARBA00022989"/>
    </source>
</evidence>
<keyword evidence="3 9" id="KW-1003">Cell membrane</keyword>
<dbReference type="GO" id="GO:0016746">
    <property type="term" value="F:acyltransferase activity"/>
    <property type="evidence" value="ECO:0007669"/>
    <property type="project" value="UniProtKB-KW"/>
</dbReference>
<evidence type="ECO:0000313" key="12">
    <source>
        <dbReference type="Proteomes" id="UP000003835"/>
    </source>
</evidence>
<feature type="transmembrane region" description="Helical" evidence="10">
    <location>
        <begin position="48"/>
        <end position="66"/>
    </location>
</feature>
<evidence type="ECO:0000256" key="4">
    <source>
        <dbReference type="ARBA" id="ARBA00022679"/>
    </source>
</evidence>
<keyword evidence="5 10" id="KW-0812">Transmembrane</keyword>
<gene>
    <name evidence="11" type="ORF">MC7420_921</name>
</gene>
<feature type="transmembrane region" description="Helical" evidence="10">
    <location>
        <begin position="251"/>
        <end position="271"/>
    </location>
</feature>
<proteinExistence type="inferred from homology"/>
<keyword evidence="7 9" id="KW-0472">Membrane</keyword>
<dbReference type="OrthoDB" id="9805788at2"/>
<keyword evidence="4 9" id="KW-0808">Transferase</keyword>
<evidence type="ECO:0000256" key="10">
    <source>
        <dbReference type="SAM" id="Phobius"/>
    </source>
</evidence>
<dbReference type="PIRSF" id="PIRSF016636">
    <property type="entry name" value="AlgI_DltB"/>
    <property type="match status" value="1"/>
</dbReference>
<keyword evidence="8 9" id="KW-0012">Acyltransferase</keyword>
<dbReference type="GO" id="GO:0005886">
    <property type="term" value="C:plasma membrane"/>
    <property type="evidence" value="ECO:0007669"/>
    <property type="project" value="UniProtKB-SubCell"/>
</dbReference>
<reference evidence="11 12" key="1">
    <citation type="submission" date="2008-07" db="EMBL/GenBank/DDBJ databases">
        <authorList>
            <person name="Tandeau de Marsac N."/>
            <person name="Ferriera S."/>
            <person name="Johnson J."/>
            <person name="Kravitz S."/>
            <person name="Beeson K."/>
            <person name="Sutton G."/>
            <person name="Rogers Y.-H."/>
            <person name="Friedman R."/>
            <person name="Frazier M."/>
            <person name="Venter J.C."/>
        </authorList>
    </citation>
    <scope>NUCLEOTIDE SEQUENCE [LARGE SCALE GENOMIC DNA]</scope>
    <source>
        <strain evidence="11 12">PCC 7420</strain>
    </source>
</reference>
<dbReference type="InterPro" id="IPR028362">
    <property type="entry name" value="AlgI"/>
</dbReference>
<feature type="transmembrane region" description="Helical" evidence="10">
    <location>
        <begin position="317"/>
        <end position="334"/>
    </location>
</feature>
<dbReference type="AlphaFoldDB" id="B4W5D8"/>
<organism evidence="11 12">
    <name type="scientific">Coleofasciculus chthonoplastes PCC 7420</name>
    <dbReference type="NCBI Taxonomy" id="118168"/>
    <lineage>
        <taxon>Bacteria</taxon>
        <taxon>Bacillati</taxon>
        <taxon>Cyanobacteriota</taxon>
        <taxon>Cyanophyceae</taxon>
        <taxon>Coleofasciculales</taxon>
        <taxon>Coleofasciculaceae</taxon>
        <taxon>Coleofasciculus</taxon>
    </lineage>
</organism>
<dbReference type="eggNOG" id="COG1696">
    <property type="taxonomic scope" value="Bacteria"/>
</dbReference>
<dbReference type="Proteomes" id="UP000003835">
    <property type="component" value="Unassembled WGS sequence"/>
</dbReference>
<feature type="transmembrane region" description="Helical" evidence="10">
    <location>
        <begin position="75"/>
        <end position="95"/>
    </location>
</feature>
<evidence type="ECO:0000256" key="2">
    <source>
        <dbReference type="ARBA" id="ARBA00010323"/>
    </source>
</evidence>
<feature type="transmembrane region" description="Helical" evidence="10">
    <location>
        <begin position="377"/>
        <end position="398"/>
    </location>
</feature>
<feature type="transmembrane region" description="Helical" evidence="10">
    <location>
        <begin position="161"/>
        <end position="180"/>
    </location>
</feature>
<dbReference type="PANTHER" id="PTHR13285:SF23">
    <property type="entry name" value="TEICHOIC ACID D-ALANYLTRANSFERASE"/>
    <property type="match status" value="1"/>
</dbReference>
<accession>B4W5D8</accession>
<evidence type="ECO:0000256" key="5">
    <source>
        <dbReference type="ARBA" id="ARBA00022692"/>
    </source>
</evidence>
<dbReference type="GO" id="GO:0042121">
    <property type="term" value="P:alginic acid biosynthetic process"/>
    <property type="evidence" value="ECO:0007669"/>
    <property type="project" value="InterPro"/>
</dbReference>
<protein>
    <submittedName>
        <fullName evidence="11">MBOAT family</fullName>
    </submittedName>
</protein>
<dbReference type="EMBL" id="DS989887">
    <property type="protein sequence ID" value="EDX70602.1"/>
    <property type="molecule type" value="Genomic_DNA"/>
</dbReference>
<keyword evidence="12" id="KW-1185">Reference proteome</keyword>
<comment type="similarity">
    <text evidence="2 9">Belongs to the membrane-bound acyltransferase family.</text>
</comment>
<sequence length="493" mass="56351">MLFNSFAFLVFFLITFSIYYLPACKNLQIPILIVASLIFYSWDNPMLVILLIISMLLNGFTSFRVAHAADRKGELFWAFTGVTINLAILGLFKYGSLLTHLFVDNLTSVNPGEGAIALLLHLPLPIGISFYTFQGISLVVDVFRNRDKDNSYVGDSLVRHLVNTSFFIALFPQIIAGPIVKANTFFPQIETKYFKYIKWDLVFRSLTIGYFLKMVVADNLKDYTYWIACPYCQGQATATNLVLLFGYSMQIFADFAGYSIIAIGLGAALGYRFPENFNFPYISRSIAEFWRRWHISLSSWLRDYLYFPLGGNRKGKVRTYINLMIVMTLGGLWHGAAWSYAVWGMFHGFGLALERFLGLASKNVEEQVKQLPLWQQFILDSIRVMAVFWFVSLGWLLFKLPEFGEALQFMGALFKNVGKPPDLRFVAPILIFSLPVVIYHIPHFPTFEHLSNRYLDPSKNKVAKGLQNIALAIMLFFILLNSGSSNEFIYFQF</sequence>
<evidence type="ECO:0000256" key="3">
    <source>
        <dbReference type="ARBA" id="ARBA00022475"/>
    </source>
</evidence>
<dbReference type="InterPro" id="IPR024194">
    <property type="entry name" value="Ac/AlaTfrase_AlgI/DltB"/>
</dbReference>
<dbReference type="Pfam" id="PF03062">
    <property type="entry name" value="MBOAT"/>
    <property type="match status" value="1"/>
</dbReference>
<dbReference type="RefSeq" id="WP_006106613.1">
    <property type="nucleotide sequence ID" value="NZ_DS989887.1"/>
</dbReference>
<dbReference type="PANTHER" id="PTHR13285">
    <property type="entry name" value="ACYLTRANSFERASE"/>
    <property type="match status" value="1"/>
</dbReference>
<name>B4W5D8_9CYAN</name>
<evidence type="ECO:0000256" key="8">
    <source>
        <dbReference type="ARBA" id="ARBA00023315"/>
    </source>
</evidence>
<feature type="transmembrane region" description="Helical" evidence="10">
    <location>
        <begin position="6"/>
        <end position="22"/>
    </location>
</feature>
<evidence type="ECO:0000256" key="7">
    <source>
        <dbReference type="ARBA" id="ARBA00023136"/>
    </source>
</evidence>
<keyword evidence="6 10" id="KW-1133">Transmembrane helix</keyword>
<dbReference type="InterPro" id="IPR004299">
    <property type="entry name" value="MBOAT_fam"/>
</dbReference>
<dbReference type="HOGENOM" id="CLU_025255_1_3_3"/>
<evidence type="ECO:0000256" key="1">
    <source>
        <dbReference type="ARBA" id="ARBA00004651"/>
    </source>
</evidence>
<feature type="transmembrane region" description="Helical" evidence="10">
    <location>
        <begin position="423"/>
        <end position="441"/>
    </location>
</feature>
<dbReference type="InterPro" id="IPR051085">
    <property type="entry name" value="MB_O-acyltransferase"/>
</dbReference>
<evidence type="ECO:0000313" key="11">
    <source>
        <dbReference type="EMBL" id="EDX70602.1"/>
    </source>
</evidence>
<dbReference type="PIRSF" id="PIRSF500217">
    <property type="entry name" value="AlgI"/>
    <property type="match status" value="1"/>
</dbReference>
<comment type="subcellular location">
    <subcellularLocation>
        <location evidence="1">Cell membrane</location>
        <topology evidence="1">Multi-pass membrane protein</topology>
    </subcellularLocation>
</comment>
<feature type="transmembrane region" description="Helical" evidence="10">
    <location>
        <begin position="115"/>
        <end position="140"/>
    </location>
</feature>
<evidence type="ECO:0000256" key="9">
    <source>
        <dbReference type="PIRNR" id="PIRNR016636"/>
    </source>
</evidence>
<feature type="transmembrane region" description="Helical" evidence="10">
    <location>
        <begin position="462"/>
        <end position="480"/>
    </location>
</feature>